<dbReference type="InterPro" id="IPR001387">
    <property type="entry name" value="Cro/C1-type_HTH"/>
</dbReference>
<dbReference type="Proteomes" id="UP000283087">
    <property type="component" value="Unassembled WGS sequence"/>
</dbReference>
<dbReference type="GO" id="GO:0003677">
    <property type="term" value="F:DNA binding"/>
    <property type="evidence" value="ECO:0007669"/>
    <property type="project" value="InterPro"/>
</dbReference>
<gene>
    <name evidence="2" type="ORF">EH243_03785</name>
</gene>
<accession>A0A430KVG6</accession>
<comment type="caution">
    <text evidence="2">The sequence shown here is derived from an EMBL/GenBank/DDBJ whole genome shotgun (WGS) entry which is preliminary data.</text>
</comment>
<dbReference type="AlphaFoldDB" id="A0A430KVG6"/>
<keyword evidence="3" id="KW-1185">Reference proteome</keyword>
<dbReference type="PROSITE" id="PS50943">
    <property type="entry name" value="HTH_CROC1"/>
    <property type="match status" value="1"/>
</dbReference>
<evidence type="ECO:0000313" key="2">
    <source>
        <dbReference type="EMBL" id="RTE67333.1"/>
    </source>
</evidence>
<dbReference type="OrthoDB" id="9803379at2"/>
<dbReference type="SUPFAM" id="SSF47413">
    <property type="entry name" value="lambda repressor-like DNA-binding domains"/>
    <property type="match status" value="1"/>
</dbReference>
<reference evidence="2 3" key="1">
    <citation type="submission" date="2018-11" db="EMBL/GenBank/DDBJ databases">
        <title>The draft genome sequence of Amphritea opalescens ANRC-JH13T.</title>
        <authorList>
            <person name="Fang Z."/>
            <person name="Zhang Y."/>
            <person name="Han X."/>
        </authorList>
    </citation>
    <scope>NUCLEOTIDE SEQUENCE [LARGE SCALE GENOMIC DNA]</scope>
    <source>
        <strain evidence="2 3">ANRC-JH13</strain>
    </source>
</reference>
<dbReference type="RefSeq" id="WP_126157300.1">
    <property type="nucleotide sequence ID" value="NZ_RQXW01000002.1"/>
</dbReference>
<dbReference type="Pfam" id="PF01381">
    <property type="entry name" value="HTH_3"/>
    <property type="match status" value="1"/>
</dbReference>
<sequence length="79" mass="9303">MNKTISSKRYFELVTWLKSARQDQGLSMRAMAQLLGEPHSFIQKVETLERKLDVYEYVQYCDVLKIDPSEGIKKYLQKS</sequence>
<evidence type="ECO:0000259" key="1">
    <source>
        <dbReference type="PROSITE" id="PS50943"/>
    </source>
</evidence>
<dbReference type="Gene3D" id="1.10.260.40">
    <property type="entry name" value="lambda repressor-like DNA-binding domains"/>
    <property type="match status" value="1"/>
</dbReference>
<dbReference type="CDD" id="cd00093">
    <property type="entry name" value="HTH_XRE"/>
    <property type="match status" value="1"/>
</dbReference>
<dbReference type="EMBL" id="RQXW01000002">
    <property type="protein sequence ID" value="RTE67333.1"/>
    <property type="molecule type" value="Genomic_DNA"/>
</dbReference>
<dbReference type="InterPro" id="IPR010982">
    <property type="entry name" value="Lambda_DNA-bd_dom_sf"/>
</dbReference>
<dbReference type="SMART" id="SM00530">
    <property type="entry name" value="HTH_XRE"/>
    <property type="match status" value="1"/>
</dbReference>
<name>A0A430KVG6_9GAMM</name>
<organism evidence="2 3">
    <name type="scientific">Amphritea opalescens</name>
    <dbReference type="NCBI Taxonomy" id="2490544"/>
    <lineage>
        <taxon>Bacteria</taxon>
        <taxon>Pseudomonadati</taxon>
        <taxon>Pseudomonadota</taxon>
        <taxon>Gammaproteobacteria</taxon>
        <taxon>Oceanospirillales</taxon>
        <taxon>Oceanospirillaceae</taxon>
        <taxon>Amphritea</taxon>
    </lineage>
</organism>
<evidence type="ECO:0000313" key="3">
    <source>
        <dbReference type="Proteomes" id="UP000283087"/>
    </source>
</evidence>
<protein>
    <submittedName>
        <fullName evidence="2">XRE family transcriptional regulator</fullName>
    </submittedName>
</protein>
<feature type="domain" description="HTH cro/C1-type" evidence="1">
    <location>
        <begin position="17"/>
        <end position="72"/>
    </location>
</feature>
<proteinExistence type="predicted"/>